<keyword evidence="1" id="KW-0596">Phosphopantetheine</keyword>
<keyword evidence="2" id="KW-0597">Phosphoprotein</keyword>
<gene>
    <name evidence="4" type="ORF">GCM10009863_29650</name>
</gene>
<reference evidence="5" key="1">
    <citation type="journal article" date="2019" name="Int. J. Syst. Evol. Microbiol.">
        <title>The Global Catalogue of Microorganisms (GCM) 10K type strain sequencing project: providing services to taxonomists for standard genome sequencing and annotation.</title>
        <authorList>
            <consortium name="The Broad Institute Genomics Platform"/>
            <consortium name="The Broad Institute Genome Sequencing Center for Infectious Disease"/>
            <person name="Wu L."/>
            <person name="Ma J."/>
        </authorList>
    </citation>
    <scope>NUCLEOTIDE SEQUENCE [LARGE SCALE GENOMIC DNA]</scope>
    <source>
        <strain evidence="5">JCM 16373</strain>
    </source>
</reference>
<dbReference type="Gene3D" id="1.10.1200.10">
    <property type="entry name" value="ACP-like"/>
    <property type="match status" value="1"/>
</dbReference>
<evidence type="ECO:0000256" key="1">
    <source>
        <dbReference type="ARBA" id="ARBA00022450"/>
    </source>
</evidence>
<protein>
    <recommendedName>
        <fullName evidence="3">Carrier domain-containing protein</fullName>
    </recommendedName>
</protein>
<accession>A0ABP6CFX5</accession>
<proteinExistence type="predicted"/>
<dbReference type="EMBL" id="BAAARJ010000008">
    <property type="protein sequence ID" value="GAA2613991.1"/>
    <property type="molecule type" value="Genomic_DNA"/>
</dbReference>
<dbReference type="SMART" id="SM00823">
    <property type="entry name" value="PKS_PP"/>
    <property type="match status" value="1"/>
</dbReference>
<dbReference type="InterPro" id="IPR009081">
    <property type="entry name" value="PP-bd_ACP"/>
</dbReference>
<feature type="domain" description="Carrier" evidence="3">
    <location>
        <begin position="12"/>
        <end position="87"/>
    </location>
</feature>
<sequence>MSDQAGPDEMTAAPADASEVIAGSWRAVLDVPALTEDDDFFELGGDSIMVTRIVSYLRRELGVEVDMVQVWETPLFGEFRDAVRAQMGEGAT</sequence>
<evidence type="ECO:0000313" key="4">
    <source>
        <dbReference type="EMBL" id="GAA2613991.1"/>
    </source>
</evidence>
<dbReference type="InterPro" id="IPR020806">
    <property type="entry name" value="PKS_PP-bd"/>
</dbReference>
<evidence type="ECO:0000313" key="5">
    <source>
        <dbReference type="Proteomes" id="UP001501447"/>
    </source>
</evidence>
<dbReference type="Pfam" id="PF00550">
    <property type="entry name" value="PP-binding"/>
    <property type="match status" value="1"/>
</dbReference>
<dbReference type="PROSITE" id="PS50075">
    <property type="entry name" value="CARRIER"/>
    <property type="match status" value="1"/>
</dbReference>
<evidence type="ECO:0000256" key="2">
    <source>
        <dbReference type="ARBA" id="ARBA00022553"/>
    </source>
</evidence>
<organism evidence="4 5">
    <name type="scientific">Streptomyces axinellae</name>
    <dbReference type="NCBI Taxonomy" id="552788"/>
    <lineage>
        <taxon>Bacteria</taxon>
        <taxon>Bacillati</taxon>
        <taxon>Actinomycetota</taxon>
        <taxon>Actinomycetes</taxon>
        <taxon>Kitasatosporales</taxon>
        <taxon>Streptomycetaceae</taxon>
        <taxon>Streptomyces</taxon>
    </lineage>
</organism>
<evidence type="ECO:0000259" key="3">
    <source>
        <dbReference type="PROSITE" id="PS50075"/>
    </source>
</evidence>
<name>A0ABP6CFX5_9ACTN</name>
<dbReference type="Proteomes" id="UP001501447">
    <property type="component" value="Unassembled WGS sequence"/>
</dbReference>
<dbReference type="RefSeq" id="WP_344566036.1">
    <property type="nucleotide sequence ID" value="NZ_BAAARJ010000008.1"/>
</dbReference>
<keyword evidence="5" id="KW-1185">Reference proteome</keyword>
<dbReference type="InterPro" id="IPR036736">
    <property type="entry name" value="ACP-like_sf"/>
</dbReference>
<comment type="caution">
    <text evidence="4">The sequence shown here is derived from an EMBL/GenBank/DDBJ whole genome shotgun (WGS) entry which is preliminary data.</text>
</comment>
<dbReference type="SUPFAM" id="SSF47336">
    <property type="entry name" value="ACP-like"/>
    <property type="match status" value="1"/>
</dbReference>